<comment type="similarity">
    <text evidence="1">Belongs to the beta type-B retroviral polymerase family. HERV class-II K(HML-2) pol subfamily.</text>
</comment>
<dbReference type="GO" id="GO:0004523">
    <property type="term" value="F:RNA-DNA hybrid ribonuclease activity"/>
    <property type="evidence" value="ECO:0007669"/>
    <property type="project" value="UniProtKB-EC"/>
</dbReference>
<gene>
    <name evidence="7" type="ORF">IRJ41_010699</name>
</gene>
<dbReference type="Proteomes" id="UP001059041">
    <property type="component" value="Linkage Group LG8"/>
</dbReference>
<dbReference type="GO" id="GO:0015074">
    <property type="term" value="P:DNA integration"/>
    <property type="evidence" value="ECO:0007669"/>
    <property type="project" value="InterPro"/>
</dbReference>
<dbReference type="AlphaFoldDB" id="A0A9W7WR36"/>
<dbReference type="FunFam" id="3.30.70.270:FF:000026">
    <property type="entry name" value="Transposon Ty3-G Gag-Pol polyprotein"/>
    <property type="match status" value="1"/>
</dbReference>
<proteinExistence type="inferred from homology"/>
<dbReference type="Pfam" id="PF00665">
    <property type="entry name" value="rve"/>
    <property type="match status" value="1"/>
</dbReference>
<dbReference type="InterPro" id="IPR036397">
    <property type="entry name" value="RNaseH_sf"/>
</dbReference>
<dbReference type="Gene3D" id="3.30.420.10">
    <property type="entry name" value="Ribonuclease H-like superfamily/Ribonuclease H"/>
    <property type="match status" value="1"/>
</dbReference>
<evidence type="ECO:0000313" key="8">
    <source>
        <dbReference type="Proteomes" id="UP001059041"/>
    </source>
</evidence>
<dbReference type="Gene3D" id="3.10.10.10">
    <property type="entry name" value="HIV Type 1 Reverse Transcriptase, subunit A, domain 1"/>
    <property type="match status" value="1"/>
</dbReference>
<dbReference type="InterPro" id="IPR043128">
    <property type="entry name" value="Rev_trsase/Diguanyl_cyclase"/>
</dbReference>
<feature type="compositionally biased region" description="Basic and acidic residues" evidence="4">
    <location>
        <begin position="1072"/>
        <end position="1085"/>
    </location>
</feature>
<protein>
    <recommendedName>
        <fullName evidence="3">Gypsy retrotransposon integrase-like protein 1</fullName>
        <ecNumber evidence="2">3.1.26.4</ecNumber>
    </recommendedName>
</protein>
<dbReference type="SUPFAM" id="SSF56672">
    <property type="entry name" value="DNA/RNA polymerases"/>
    <property type="match status" value="1"/>
</dbReference>
<feature type="domain" description="Reverse transcriptase" evidence="5">
    <location>
        <begin position="253"/>
        <end position="431"/>
    </location>
</feature>
<dbReference type="Pfam" id="PF17921">
    <property type="entry name" value="Integrase_H2C2"/>
    <property type="match status" value="1"/>
</dbReference>
<dbReference type="FunFam" id="1.10.340.70:FF:000003">
    <property type="entry name" value="Protein CBG25708"/>
    <property type="match status" value="1"/>
</dbReference>
<dbReference type="InterPro" id="IPR012337">
    <property type="entry name" value="RNaseH-like_sf"/>
</dbReference>
<dbReference type="InterPro" id="IPR000477">
    <property type="entry name" value="RT_dom"/>
</dbReference>
<dbReference type="CDD" id="cd01647">
    <property type="entry name" value="RT_LTR"/>
    <property type="match status" value="1"/>
</dbReference>
<dbReference type="Gene3D" id="3.10.20.370">
    <property type="match status" value="1"/>
</dbReference>
<dbReference type="PROSITE" id="PS50878">
    <property type="entry name" value="RT_POL"/>
    <property type="match status" value="1"/>
</dbReference>
<evidence type="ECO:0000259" key="5">
    <source>
        <dbReference type="PROSITE" id="PS50878"/>
    </source>
</evidence>
<dbReference type="FunFam" id="3.10.20.370:FF:000001">
    <property type="entry name" value="Retrovirus-related Pol polyprotein from transposon 17.6-like protein"/>
    <property type="match status" value="1"/>
</dbReference>
<feature type="domain" description="Integrase catalytic" evidence="6">
    <location>
        <begin position="786"/>
        <end position="936"/>
    </location>
</feature>
<accession>A0A9W7WR36</accession>
<dbReference type="FunFam" id="3.30.420.10:FF:000063">
    <property type="entry name" value="Retrovirus-related Pol polyprotein from transposon 297-like Protein"/>
    <property type="match status" value="1"/>
</dbReference>
<dbReference type="PANTHER" id="PTHR37984:SF13">
    <property type="entry name" value="RIBONUCLEASE H"/>
    <property type="match status" value="1"/>
</dbReference>
<dbReference type="PROSITE" id="PS50994">
    <property type="entry name" value="INTEGRASE"/>
    <property type="match status" value="1"/>
</dbReference>
<dbReference type="CDD" id="cd09274">
    <property type="entry name" value="RNase_HI_RT_Ty3"/>
    <property type="match status" value="1"/>
</dbReference>
<feature type="compositionally biased region" description="Polar residues" evidence="4">
    <location>
        <begin position="1086"/>
        <end position="1101"/>
    </location>
</feature>
<dbReference type="EMBL" id="JAFHDT010000008">
    <property type="protein sequence ID" value="KAI7806716.1"/>
    <property type="molecule type" value="Genomic_DNA"/>
</dbReference>
<evidence type="ECO:0000256" key="4">
    <source>
        <dbReference type="SAM" id="MobiDB-lite"/>
    </source>
</evidence>
<dbReference type="Gene3D" id="1.10.340.70">
    <property type="match status" value="1"/>
</dbReference>
<feature type="region of interest" description="Disordered" evidence="4">
    <location>
        <begin position="1063"/>
        <end position="1116"/>
    </location>
</feature>
<dbReference type="EC" id="3.1.26.4" evidence="2"/>
<name>A0A9W7WR36_TRIRA</name>
<dbReference type="Pfam" id="PF17919">
    <property type="entry name" value="RT_RNaseH_2"/>
    <property type="match status" value="1"/>
</dbReference>
<dbReference type="InterPro" id="IPR050951">
    <property type="entry name" value="Retrovirus_Pol_polyprotein"/>
</dbReference>
<dbReference type="Gene3D" id="3.30.70.270">
    <property type="match status" value="2"/>
</dbReference>
<dbReference type="PANTHER" id="PTHR37984">
    <property type="entry name" value="PROTEIN CBG26694"/>
    <property type="match status" value="1"/>
</dbReference>
<dbReference type="InterPro" id="IPR001584">
    <property type="entry name" value="Integrase_cat-core"/>
</dbReference>
<dbReference type="InterPro" id="IPR041577">
    <property type="entry name" value="RT_RNaseH_2"/>
</dbReference>
<comment type="caution">
    <text evidence="7">The sequence shown here is derived from an EMBL/GenBank/DDBJ whole genome shotgun (WGS) entry which is preliminary data.</text>
</comment>
<reference evidence="7" key="1">
    <citation type="submission" date="2021-02" db="EMBL/GenBank/DDBJ databases">
        <title>Comparative genomics reveals that relaxation of natural selection precedes convergent phenotypic evolution of cavefish.</title>
        <authorList>
            <person name="Peng Z."/>
        </authorList>
    </citation>
    <scope>NUCLEOTIDE SEQUENCE</scope>
    <source>
        <tissue evidence="7">Muscle</tissue>
    </source>
</reference>
<dbReference type="Pfam" id="PF00078">
    <property type="entry name" value="RVT_1"/>
    <property type="match status" value="1"/>
</dbReference>
<dbReference type="InterPro" id="IPR041588">
    <property type="entry name" value="Integrase_H2C2"/>
</dbReference>
<evidence type="ECO:0000256" key="3">
    <source>
        <dbReference type="ARBA" id="ARBA00039658"/>
    </source>
</evidence>
<dbReference type="InterPro" id="IPR043502">
    <property type="entry name" value="DNA/RNA_pol_sf"/>
</dbReference>
<dbReference type="SUPFAM" id="SSF53098">
    <property type="entry name" value="Ribonuclease H-like"/>
    <property type="match status" value="1"/>
</dbReference>
<sequence length="1132" mass="128469">MVGSVTPFDNKLQSCEEYCEILNHFFVANDVDEPEKKRAILLSGVGAQTYTLMRNLLSPEKPGAKSYEELVSLLKNHFNPKPSEIVQRWKFNSRNRHPDETIVEYVAELRKLAQDCNFGDTLTVMLRDRLVCGVNDDGIQRRLLAEDGLTFETALRKAQAIEAANKDMADMHKDKGKLELSWENVSKIKDSSELLQDILRKQETVFKDELGTLRGAKAKIHLPSDAKPRFFKSRSLSFAMREKVEAELERLLKDNIIEPVKFAEWAAPVVPVVKPDGTVRLCGDYRVTINQESTLEQYPIPRLEDMFAVLAGGQKYSKLDMSHAYQQITLDETSKQYVTVNTHKGLFTYTRLPFGVSSSPAIFQRTMEGVLKGISKVTVYLDDILLTGRDDQEHLSILEQVLQRLEECGLRLKRGKCKFLEKEVNFLGHKVDATGIHPVPEKVQAVQDARTPTSVSELKAYLGLLNFYNRFLPNLSTLLAPLHRLLKKEVNWSWKEEQEKAFKKSKELLQSNRVLVHYDEKKDLILSCDASAYGVGAVLAHRMPDGTERPIGFVSRTLSMAEKNYSQLEKEGLAVVFGVKKFHKYLYGRKFVICTDHKPLLSLLNELKAVPQMASPRIIRWAVMLGAYEYVISYRAGKDNGNADALSRFPVPVISEKEIKEEHVLMVDSLVNSVLSRVREYVLKGWPDHSNSNEFAPYKQRQQELSVQDGCVLWGARIVIPEQGRSGLLEQLHQSHPGMSRMKGLARSYLWWPNLDADIEGRVKDCTVCQEQRKAPVGAPLHPWEWPRQPWRRVHMDYAGPVLGKMFFILIDAHSKWIEAYPVPSATTATTLECLRNSFSTHGIPEMMVSDNAQCFVSEASKAFMSRNGIMHVTSAPYHPSSNGLAELAVQTFKELMKKSSGNTIETKVSRALFSYRITPQTTTGLSPAEMMMGRKLRCTLDKIHPDFTSKMEGKQQVQKEYHDQRVRSRYFEVGDMVYTRNFGYGPKWVPGVIQDITGPVSYKVALGNAQVVRRHVDQLFSQQKKEMMTKNFQAAQGVEPYDTGVVSVDTDMRVPEALSISTTLDGSPTVDSRETESLQIEHQRNQCPDSSRLLETSPITERTESESELSGCLRRSVRERKPPAYLKDFVT</sequence>
<evidence type="ECO:0000259" key="6">
    <source>
        <dbReference type="PROSITE" id="PS50994"/>
    </source>
</evidence>
<evidence type="ECO:0000313" key="7">
    <source>
        <dbReference type="EMBL" id="KAI7806716.1"/>
    </source>
</evidence>
<dbReference type="GO" id="GO:0003676">
    <property type="term" value="F:nucleic acid binding"/>
    <property type="evidence" value="ECO:0007669"/>
    <property type="project" value="InterPro"/>
</dbReference>
<organism evidence="7 8">
    <name type="scientific">Triplophysa rosa</name>
    <name type="common">Cave loach</name>
    <dbReference type="NCBI Taxonomy" id="992332"/>
    <lineage>
        <taxon>Eukaryota</taxon>
        <taxon>Metazoa</taxon>
        <taxon>Chordata</taxon>
        <taxon>Craniata</taxon>
        <taxon>Vertebrata</taxon>
        <taxon>Euteleostomi</taxon>
        <taxon>Actinopterygii</taxon>
        <taxon>Neopterygii</taxon>
        <taxon>Teleostei</taxon>
        <taxon>Ostariophysi</taxon>
        <taxon>Cypriniformes</taxon>
        <taxon>Nemacheilidae</taxon>
        <taxon>Triplophysa</taxon>
    </lineage>
</organism>
<keyword evidence="8" id="KW-1185">Reference proteome</keyword>
<evidence type="ECO:0000256" key="1">
    <source>
        <dbReference type="ARBA" id="ARBA00010879"/>
    </source>
</evidence>
<evidence type="ECO:0000256" key="2">
    <source>
        <dbReference type="ARBA" id="ARBA00012180"/>
    </source>
</evidence>